<proteinExistence type="predicted"/>
<dbReference type="AlphaFoldDB" id="A0A8S2T104"/>
<gene>
    <name evidence="1" type="ORF">SMN809_LOCUS24209</name>
</gene>
<protein>
    <submittedName>
        <fullName evidence="1">Uncharacterized protein</fullName>
    </submittedName>
</protein>
<dbReference type="EMBL" id="CAJOBI010027871">
    <property type="protein sequence ID" value="CAF4255869.1"/>
    <property type="molecule type" value="Genomic_DNA"/>
</dbReference>
<reference evidence="1" key="1">
    <citation type="submission" date="2021-02" db="EMBL/GenBank/DDBJ databases">
        <authorList>
            <person name="Nowell W R."/>
        </authorList>
    </citation>
    <scope>NUCLEOTIDE SEQUENCE</scope>
</reference>
<evidence type="ECO:0000313" key="1">
    <source>
        <dbReference type="EMBL" id="CAF4255869.1"/>
    </source>
</evidence>
<name>A0A8S2T104_9BILA</name>
<dbReference type="Proteomes" id="UP000676336">
    <property type="component" value="Unassembled WGS sequence"/>
</dbReference>
<sequence length="82" mass="8947">QANKDNTEMRGCASALFDGQTITRSTRQGKTFIEGKTLSICVGSTGSKWSSILLHLHENLTSDGFHPRFLFYALEPAATIDG</sequence>
<accession>A0A8S2T104</accession>
<comment type="caution">
    <text evidence="1">The sequence shown here is derived from an EMBL/GenBank/DDBJ whole genome shotgun (WGS) entry which is preliminary data.</text>
</comment>
<feature type="non-terminal residue" evidence="1">
    <location>
        <position position="1"/>
    </location>
</feature>
<organism evidence="1 2">
    <name type="scientific">Rotaria magnacalcarata</name>
    <dbReference type="NCBI Taxonomy" id="392030"/>
    <lineage>
        <taxon>Eukaryota</taxon>
        <taxon>Metazoa</taxon>
        <taxon>Spiralia</taxon>
        <taxon>Gnathifera</taxon>
        <taxon>Rotifera</taxon>
        <taxon>Eurotatoria</taxon>
        <taxon>Bdelloidea</taxon>
        <taxon>Philodinida</taxon>
        <taxon>Philodinidae</taxon>
        <taxon>Rotaria</taxon>
    </lineage>
</organism>
<evidence type="ECO:0000313" key="2">
    <source>
        <dbReference type="Proteomes" id="UP000676336"/>
    </source>
</evidence>